<sequence>MSHLPAFRQLQNFIGEQTARKPRKKGVKPESANALTRRIVEHIRNRGHFATRLQSTGTYRDDLKKFVPSQQRLGLPDVMAVVGGRSAFIEIKVGRDTLSKDQKKAIAELQQAGAAVFIAHDFDSFQAWFQAEFLTPPFA</sequence>
<keyword evidence="7" id="KW-1185">Reference proteome</keyword>
<dbReference type="AlphaFoldDB" id="A0A927AVW2"/>
<evidence type="ECO:0000256" key="4">
    <source>
        <dbReference type="SAM" id="MobiDB-lite"/>
    </source>
</evidence>
<dbReference type="Pfam" id="PF08774">
    <property type="entry name" value="VRR_NUC"/>
    <property type="match status" value="1"/>
</dbReference>
<dbReference type="InterPro" id="IPR014883">
    <property type="entry name" value="VRR_NUC"/>
</dbReference>
<evidence type="ECO:0000256" key="1">
    <source>
        <dbReference type="ARBA" id="ARBA00001946"/>
    </source>
</evidence>
<dbReference type="GO" id="GO:0016788">
    <property type="term" value="F:hydrolase activity, acting on ester bonds"/>
    <property type="evidence" value="ECO:0007669"/>
    <property type="project" value="InterPro"/>
</dbReference>
<dbReference type="SUPFAM" id="SSF52980">
    <property type="entry name" value="Restriction endonuclease-like"/>
    <property type="match status" value="1"/>
</dbReference>
<proteinExistence type="predicted"/>
<keyword evidence="3" id="KW-0378">Hydrolase</keyword>
<organism evidence="6 7">
    <name type="scientific">Spirosoma profusum</name>
    <dbReference type="NCBI Taxonomy" id="2771354"/>
    <lineage>
        <taxon>Bacteria</taxon>
        <taxon>Pseudomonadati</taxon>
        <taxon>Bacteroidota</taxon>
        <taxon>Cytophagia</taxon>
        <taxon>Cytophagales</taxon>
        <taxon>Cytophagaceae</taxon>
        <taxon>Spirosoma</taxon>
    </lineage>
</organism>
<dbReference type="Proteomes" id="UP000598820">
    <property type="component" value="Unassembled WGS sequence"/>
</dbReference>
<dbReference type="Gene3D" id="3.40.1350.10">
    <property type="match status" value="1"/>
</dbReference>
<dbReference type="SMART" id="SM00990">
    <property type="entry name" value="VRR_NUC"/>
    <property type="match status" value="1"/>
</dbReference>
<dbReference type="GO" id="GO:0003676">
    <property type="term" value="F:nucleic acid binding"/>
    <property type="evidence" value="ECO:0007669"/>
    <property type="project" value="InterPro"/>
</dbReference>
<name>A0A927AVW2_9BACT</name>
<evidence type="ECO:0000256" key="3">
    <source>
        <dbReference type="ARBA" id="ARBA00022801"/>
    </source>
</evidence>
<reference evidence="6" key="1">
    <citation type="submission" date="2020-09" db="EMBL/GenBank/DDBJ databases">
        <authorList>
            <person name="Kim M.K."/>
        </authorList>
    </citation>
    <scope>NUCLEOTIDE SEQUENCE</scope>
    <source>
        <strain evidence="6">BT702</strain>
    </source>
</reference>
<evidence type="ECO:0000256" key="2">
    <source>
        <dbReference type="ARBA" id="ARBA00022722"/>
    </source>
</evidence>
<dbReference type="EMBL" id="JACWZY010000053">
    <property type="protein sequence ID" value="MBD2705372.1"/>
    <property type="molecule type" value="Genomic_DNA"/>
</dbReference>
<evidence type="ECO:0000313" key="7">
    <source>
        <dbReference type="Proteomes" id="UP000598820"/>
    </source>
</evidence>
<feature type="region of interest" description="Disordered" evidence="4">
    <location>
        <begin position="13"/>
        <end position="32"/>
    </location>
</feature>
<comment type="caution">
    <text evidence="6">The sequence shown here is derived from an EMBL/GenBank/DDBJ whole genome shotgun (WGS) entry which is preliminary data.</text>
</comment>
<protein>
    <submittedName>
        <fullName evidence="6">VRR-NUC domain-containing protein</fullName>
    </submittedName>
</protein>
<evidence type="ECO:0000259" key="5">
    <source>
        <dbReference type="SMART" id="SM00990"/>
    </source>
</evidence>
<dbReference type="InterPro" id="IPR011335">
    <property type="entry name" value="Restrct_endonuc-II-like"/>
</dbReference>
<comment type="cofactor">
    <cofactor evidence="1">
        <name>Mg(2+)</name>
        <dbReference type="ChEBI" id="CHEBI:18420"/>
    </cofactor>
</comment>
<accession>A0A927AVW2</accession>
<dbReference type="InterPro" id="IPR011856">
    <property type="entry name" value="tRNA_endonuc-like_dom_sf"/>
</dbReference>
<gene>
    <name evidence="6" type="ORF">IC229_32460</name>
</gene>
<evidence type="ECO:0000313" key="6">
    <source>
        <dbReference type="EMBL" id="MBD2705372.1"/>
    </source>
</evidence>
<dbReference type="GO" id="GO:0004518">
    <property type="term" value="F:nuclease activity"/>
    <property type="evidence" value="ECO:0007669"/>
    <property type="project" value="UniProtKB-KW"/>
</dbReference>
<keyword evidence="2" id="KW-0540">Nuclease</keyword>
<dbReference type="RefSeq" id="WP_190892707.1">
    <property type="nucleotide sequence ID" value="NZ_JACWZY010000053.1"/>
</dbReference>
<feature type="domain" description="VRR-NUC" evidence="5">
    <location>
        <begin position="34"/>
        <end position="123"/>
    </location>
</feature>